<gene>
    <name evidence="1" type="ORF">FA95DRAFT_1612640</name>
</gene>
<evidence type="ECO:0000313" key="2">
    <source>
        <dbReference type="Proteomes" id="UP000814033"/>
    </source>
</evidence>
<reference evidence="1" key="2">
    <citation type="journal article" date="2022" name="New Phytol.">
        <title>Evolutionary transition to the ectomycorrhizal habit in the genomes of a hyperdiverse lineage of mushroom-forming fungi.</title>
        <authorList>
            <person name="Looney B."/>
            <person name="Miyauchi S."/>
            <person name="Morin E."/>
            <person name="Drula E."/>
            <person name="Courty P.E."/>
            <person name="Kohler A."/>
            <person name="Kuo A."/>
            <person name="LaButti K."/>
            <person name="Pangilinan J."/>
            <person name="Lipzen A."/>
            <person name="Riley R."/>
            <person name="Andreopoulos W."/>
            <person name="He G."/>
            <person name="Johnson J."/>
            <person name="Nolan M."/>
            <person name="Tritt A."/>
            <person name="Barry K.W."/>
            <person name="Grigoriev I.V."/>
            <person name="Nagy L.G."/>
            <person name="Hibbett D."/>
            <person name="Henrissat B."/>
            <person name="Matheny P.B."/>
            <person name="Labbe J."/>
            <person name="Martin F.M."/>
        </authorList>
    </citation>
    <scope>NUCLEOTIDE SEQUENCE</scope>
    <source>
        <strain evidence="1">FP105234-sp</strain>
    </source>
</reference>
<sequence>MLPVYIASASWDSQSSNSYSSHSLHHTNTSSRSPQEFKIMSTQLAVQSQIVLDPIEVIQAAINDPILLGIRHDARIPFHALWKFWEWQRRSERLAADRKEALRHQRAMNTIVLGLARHYVCERQASRLPQPPPALATYPASPLAGSLTPASLSPTAVSSPFGTTTVSVSTTSSFSNGPDSQAVSKSAVQLEQPILGPIALPIAVQVTNITAPATPHAPSSPTRSSESSLILADKVAGATDSASLPLSVYLGARVLPQYPPRPTALPIYPRTLGADDLEPIKVLGQGGFGTVYLARDRATDTKLAVKVISKERFAKYGSYEPVFAEQEVMRKMAGKKGFLPLHGSWHDEDSFYLATVSAHAARST</sequence>
<protein>
    <submittedName>
        <fullName evidence="1">Uncharacterized protein</fullName>
    </submittedName>
</protein>
<dbReference type="EMBL" id="MU276317">
    <property type="protein sequence ID" value="KAI0039339.1"/>
    <property type="molecule type" value="Genomic_DNA"/>
</dbReference>
<keyword evidence="2" id="KW-1185">Reference proteome</keyword>
<accession>A0ACB8R5D6</accession>
<comment type="caution">
    <text evidence="1">The sequence shown here is derived from an EMBL/GenBank/DDBJ whole genome shotgun (WGS) entry which is preliminary data.</text>
</comment>
<dbReference type="Proteomes" id="UP000814033">
    <property type="component" value="Unassembled WGS sequence"/>
</dbReference>
<evidence type="ECO:0000313" key="1">
    <source>
        <dbReference type="EMBL" id="KAI0039339.1"/>
    </source>
</evidence>
<name>A0ACB8R5D6_9AGAM</name>
<organism evidence="1 2">
    <name type="scientific">Auriscalpium vulgare</name>
    <dbReference type="NCBI Taxonomy" id="40419"/>
    <lineage>
        <taxon>Eukaryota</taxon>
        <taxon>Fungi</taxon>
        <taxon>Dikarya</taxon>
        <taxon>Basidiomycota</taxon>
        <taxon>Agaricomycotina</taxon>
        <taxon>Agaricomycetes</taxon>
        <taxon>Russulales</taxon>
        <taxon>Auriscalpiaceae</taxon>
        <taxon>Auriscalpium</taxon>
    </lineage>
</organism>
<proteinExistence type="predicted"/>
<reference evidence="1" key="1">
    <citation type="submission" date="2021-02" db="EMBL/GenBank/DDBJ databases">
        <authorList>
            <consortium name="DOE Joint Genome Institute"/>
            <person name="Ahrendt S."/>
            <person name="Looney B.P."/>
            <person name="Miyauchi S."/>
            <person name="Morin E."/>
            <person name="Drula E."/>
            <person name="Courty P.E."/>
            <person name="Chicoki N."/>
            <person name="Fauchery L."/>
            <person name="Kohler A."/>
            <person name="Kuo A."/>
            <person name="Labutti K."/>
            <person name="Pangilinan J."/>
            <person name="Lipzen A."/>
            <person name="Riley R."/>
            <person name="Andreopoulos W."/>
            <person name="He G."/>
            <person name="Johnson J."/>
            <person name="Barry K.W."/>
            <person name="Grigoriev I.V."/>
            <person name="Nagy L."/>
            <person name="Hibbett D."/>
            <person name="Henrissat B."/>
            <person name="Matheny P.B."/>
            <person name="Labbe J."/>
            <person name="Martin F."/>
        </authorList>
    </citation>
    <scope>NUCLEOTIDE SEQUENCE</scope>
    <source>
        <strain evidence="1">FP105234-sp</strain>
    </source>
</reference>